<evidence type="ECO:0000256" key="1">
    <source>
        <dbReference type="SAM" id="Phobius"/>
    </source>
</evidence>
<keyword evidence="1" id="KW-1133">Transmembrane helix</keyword>
<gene>
    <name evidence="2" type="ORF">HXL70_05180</name>
</gene>
<keyword evidence="1" id="KW-0472">Membrane</keyword>
<accession>A0A930FRC7</accession>
<comment type="caution">
    <text evidence="2">The sequence shown here is derived from an EMBL/GenBank/DDBJ whole genome shotgun (WGS) entry which is preliminary data.</text>
</comment>
<feature type="non-terminal residue" evidence="2">
    <location>
        <position position="137"/>
    </location>
</feature>
<dbReference type="Proteomes" id="UP000757890">
    <property type="component" value="Unassembled WGS sequence"/>
</dbReference>
<reference evidence="2" key="1">
    <citation type="submission" date="2020-04" db="EMBL/GenBank/DDBJ databases">
        <title>Deep metagenomics examines the oral microbiome during advanced dental caries in children, revealing novel taxa and co-occurrences with host molecules.</title>
        <authorList>
            <person name="Baker J.L."/>
            <person name="Morton J.T."/>
            <person name="Dinis M."/>
            <person name="Alvarez R."/>
            <person name="Tran N.C."/>
            <person name="Knight R."/>
            <person name="Edlund A."/>
        </authorList>
    </citation>
    <scope>NUCLEOTIDE SEQUENCE</scope>
    <source>
        <strain evidence="2">JCVI_32_bin.14</strain>
    </source>
</reference>
<dbReference type="AlphaFoldDB" id="A0A930FRC7"/>
<protein>
    <submittedName>
        <fullName evidence="2">DUF445 family protein</fullName>
    </submittedName>
</protein>
<dbReference type="EMBL" id="JABZMK010000024">
    <property type="protein sequence ID" value="MBF1129423.1"/>
    <property type="molecule type" value="Genomic_DNA"/>
</dbReference>
<evidence type="ECO:0000313" key="3">
    <source>
        <dbReference type="Proteomes" id="UP000757890"/>
    </source>
</evidence>
<proteinExistence type="predicted"/>
<evidence type="ECO:0000313" key="2">
    <source>
        <dbReference type="EMBL" id="MBF1129423.1"/>
    </source>
</evidence>
<keyword evidence="1" id="KW-0812">Transmembrane</keyword>
<organism evidence="2 3">
    <name type="scientific">Dialister invisus</name>
    <dbReference type="NCBI Taxonomy" id="218538"/>
    <lineage>
        <taxon>Bacteria</taxon>
        <taxon>Bacillati</taxon>
        <taxon>Bacillota</taxon>
        <taxon>Negativicutes</taxon>
        <taxon>Veillonellales</taxon>
        <taxon>Veillonellaceae</taxon>
        <taxon>Dialister</taxon>
    </lineage>
</organism>
<sequence length="137" mass="14840">MDRKKKADGLLAGTVLICLLAAPFKETGLLGGGLFHMAFAASVGGIADLFAVSSLFGKPLGISCRTDIIARRRDQIVDMARDMVGKELFTEELLEDFLEKNLSCELILAQIEKQEELLLPLLESACRCGILAVDKGK</sequence>
<name>A0A930FRC7_9FIRM</name>
<feature type="transmembrane region" description="Helical" evidence="1">
    <location>
        <begin position="34"/>
        <end position="56"/>
    </location>
</feature>
<dbReference type="Pfam" id="PF04286">
    <property type="entry name" value="DUF445"/>
    <property type="match status" value="1"/>
</dbReference>
<dbReference type="InterPro" id="IPR007383">
    <property type="entry name" value="DUF445"/>
</dbReference>